<dbReference type="Pfam" id="PF02803">
    <property type="entry name" value="Thiolase_C"/>
    <property type="match status" value="1"/>
</dbReference>
<dbReference type="PANTHER" id="PTHR18919">
    <property type="entry name" value="ACETYL-COA C-ACYLTRANSFERASE"/>
    <property type="match status" value="1"/>
</dbReference>
<dbReference type="InterPro" id="IPR020617">
    <property type="entry name" value="Thiolase_C"/>
</dbReference>
<dbReference type="PROSITE" id="PS00098">
    <property type="entry name" value="THIOLASE_1"/>
    <property type="match status" value="1"/>
</dbReference>
<dbReference type="InterPro" id="IPR020610">
    <property type="entry name" value="Thiolase_AS"/>
</dbReference>
<feature type="domain" description="Thiolase N-terminal" evidence="7">
    <location>
        <begin position="6"/>
        <end position="271"/>
    </location>
</feature>
<keyword evidence="10" id="KW-1185">Reference proteome</keyword>
<evidence type="ECO:0000256" key="2">
    <source>
        <dbReference type="ARBA" id="ARBA00012705"/>
    </source>
</evidence>
<dbReference type="InterPro" id="IPR002155">
    <property type="entry name" value="Thiolase"/>
</dbReference>
<dbReference type="Gene3D" id="3.40.47.10">
    <property type="match status" value="2"/>
</dbReference>
<reference evidence="9 10" key="1">
    <citation type="submission" date="2023-10" db="EMBL/GenBank/DDBJ databases">
        <title>Niallia locisalis sp.nov. isolated from a salt pond sample.</title>
        <authorList>
            <person name="Li X.-J."/>
            <person name="Dong L."/>
        </authorList>
    </citation>
    <scope>NUCLEOTIDE SEQUENCE [LARGE SCALE GENOMIC DNA]</scope>
    <source>
        <strain evidence="9 10">DSM 29761</strain>
    </source>
</reference>
<dbReference type="PIRSF" id="PIRSF000429">
    <property type="entry name" value="Ac-CoA_Ac_transf"/>
    <property type="match status" value="1"/>
</dbReference>
<sequence>MIMGKVVITSGARTAVGAFLGGLKTVPVEELAATAIKEALMRSNNLDPTLVNDVVLGHVESSGDAPNLGRNAAMLAGLDHVPGYTLNRICGSGIQSIVNAAQDILTGNSEIVVAGGAESLSRAPYYLPLEVRYDGFKMGNQELRDANTKYHHNCQPYPQYPIMHMGNTAENVVRKCEISREDQDLFAYNSQMRAKAAIESGRFEREIVPVEIKGRKGAVTIIDKDEHPKPHTTLEALSKLRPAFEKDGTVTAGNASGLNDGGAAVVVMSEERANELGLTTMAEIVDFAVAGLDPSVMGLGPVFAIRKLLEKTGMAKEDIDLYEINEAFAGQMLGCLKELDMYMDSPLYDRINVNGGAVALGHPLGMSGTRITISLMYELIERNAKYGIASACIGGGMGIALLIKNPNA</sequence>
<evidence type="ECO:0000256" key="3">
    <source>
        <dbReference type="ARBA" id="ARBA00022679"/>
    </source>
</evidence>
<dbReference type="InterPro" id="IPR020616">
    <property type="entry name" value="Thiolase_N"/>
</dbReference>
<keyword evidence="3 6" id="KW-0808">Transferase</keyword>
<dbReference type="InterPro" id="IPR020613">
    <property type="entry name" value="Thiolase_CS"/>
</dbReference>
<evidence type="ECO:0000259" key="7">
    <source>
        <dbReference type="Pfam" id="PF00108"/>
    </source>
</evidence>
<dbReference type="EC" id="2.3.1.9" evidence="2"/>
<dbReference type="SUPFAM" id="SSF53901">
    <property type="entry name" value="Thiolase-like"/>
    <property type="match status" value="2"/>
</dbReference>
<evidence type="ECO:0000256" key="4">
    <source>
        <dbReference type="ARBA" id="ARBA00023315"/>
    </source>
</evidence>
<evidence type="ECO:0000313" key="10">
    <source>
        <dbReference type="Proteomes" id="UP001357223"/>
    </source>
</evidence>
<evidence type="ECO:0000256" key="6">
    <source>
        <dbReference type="RuleBase" id="RU003557"/>
    </source>
</evidence>
<evidence type="ECO:0000256" key="5">
    <source>
        <dbReference type="ARBA" id="ARBA00030755"/>
    </source>
</evidence>
<evidence type="ECO:0000256" key="1">
    <source>
        <dbReference type="ARBA" id="ARBA00010982"/>
    </source>
</evidence>
<dbReference type="Pfam" id="PF00108">
    <property type="entry name" value="Thiolase_N"/>
    <property type="match status" value="1"/>
</dbReference>
<dbReference type="PROSITE" id="PS00099">
    <property type="entry name" value="THIOLASE_3"/>
    <property type="match status" value="1"/>
</dbReference>
<dbReference type="CDD" id="cd00751">
    <property type="entry name" value="thiolase"/>
    <property type="match status" value="1"/>
</dbReference>
<comment type="similarity">
    <text evidence="1 6">Belongs to the thiolase-like superfamily. Thiolase family.</text>
</comment>
<dbReference type="PANTHER" id="PTHR18919:SF107">
    <property type="entry name" value="ACETYL-COA ACETYLTRANSFERASE, CYTOSOLIC"/>
    <property type="match status" value="1"/>
</dbReference>
<keyword evidence="4 6" id="KW-0012">Acyltransferase</keyword>
<feature type="domain" description="Thiolase C-terminal" evidence="8">
    <location>
        <begin position="279"/>
        <end position="404"/>
    </location>
</feature>
<accession>A0ABZ2CGX8</accession>
<dbReference type="InterPro" id="IPR016039">
    <property type="entry name" value="Thiolase-like"/>
</dbReference>
<dbReference type="EMBL" id="CP137640">
    <property type="protein sequence ID" value="WVX81247.1"/>
    <property type="molecule type" value="Genomic_DNA"/>
</dbReference>
<proteinExistence type="inferred from homology"/>
<organism evidence="9 10">
    <name type="scientific">Niallia oryzisoli</name>
    <dbReference type="NCBI Taxonomy" id="1737571"/>
    <lineage>
        <taxon>Bacteria</taxon>
        <taxon>Bacillati</taxon>
        <taxon>Bacillota</taxon>
        <taxon>Bacilli</taxon>
        <taxon>Bacillales</taxon>
        <taxon>Bacillaceae</taxon>
        <taxon>Niallia</taxon>
    </lineage>
</organism>
<protein>
    <recommendedName>
        <fullName evidence="2">acetyl-CoA C-acetyltransferase</fullName>
        <ecNumber evidence="2">2.3.1.9</ecNumber>
    </recommendedName>
    <alternativeName>
        <fullName evidence="5">Acetoacetyl-CoA thiolase</fullName>
    </alternativeName>
</protein>
<dbReference type="InterPro" id="IPR020615">
    <property type="entry name" value="Thiolase_acyl_enz_int_AS"/>
</dbReference>
<gene>
    <name evidence="9" type="ORF">R4Z09_29530</name>
</gene>
<dbReference type="Proteomes" id="UP001357223">
    <property type="component" value="Chromosome"/>
</dbReference>
<dbReference type="NCBIfam" id="TIGR01930">
    <property type="entry name" value="AcCoA-C-Actrans"/>
    <property type="match status" value="1"/>
</dbReference>
<name>A0ABZ2CGX8_9BACI</name>
<evidence type="ECO:0000313" key="9">
    <source>
        <dbReference type="EMBL" id="WVX81247.1"/>
    </source>
</evidence>
<dbReference type="GO" id="GO:0016746">
    <property type="term" value="F:acyltransferase activity"/>
    <property type="evidence" value="ECO:0007669"/>
    <property type="project" value="UniProtKB-KW"/>
</dbReference>
<evidence type="ECO:0000259" key="8">
    <source>
        <dbReference type="Pfam" id="PF02803"/>
    </source>
</evidence>
<dbReference type="PROSITE" id="PS00737">
    <property type="entry name" value="THIOLASE_2"/>
    <property type="match status" value="1"/>
</dbReference>